<dbReference type="Gene3D" id="2.70.40.10">
    <property type="match status" value="1"/>
</dbReference>
<sequence length="167" mass="18608">MKIQEGKIYWAKVKSDAIVPTKRDEDGCYDIYACTDKEEIVIKPHEIVTIPTGIASAFHHTRRLDFQRERGSTGSVGLVPRCGQVDSGYRGEIFLKMQNTTNKFIVISKKTNEKFEDAYGVVYPMSKAICQAALEIVPKDESEEISYADLLQIPSERGTGALGSSNK</sequence>
<dbReference type="RefSeq" id="WP_327967343.1">
    <property type="nucleotide sequence ID" value="NZ_JARMQG010000084.1"/>
</dbReference>
<proteinExistence type="predicted"/>
<reference evidence="3 4" key="1">
    <citation type="submission" date="2023-03" db="EMBL/GenBank/DDBJ databases">
        <title>Bacillus Genome Sequencing.</title>
        <authorList>
            <person name="Dunlap C."/>
        </authorList>
    </citation>
    <scope>NUCLEOTIDE SEQUENCE [LARGE SCALE GENOMIC DNA]</scope>
    <source>
        <strain evidence="3 4">B-14544</strain>
    </source>
</reference>
<evidence type="ECO:0000313" key="4">
    <source>
        <dbReference type="Proteomes" id="UP001330749"/>
    </source>
</evidence>
<evidence type="ECO:0000256" key="2">
    <source>
        <dbReference type="ARBA" id="ARBA00023080"/>
    </source>
</evidence>
<dbReference type="InterPro" id="IPR036157">
    <property type="entry name" value="dUTPase-like_sf"/>
</dbReference>
<evidence type="ECO:0000256" key="1">
    <source>
        <dbReference type="ARBA" id="ARBA00022801"/>
    </source>
</evidence>
<keyword evidence="4" id="KW-1185">Reference proteome</keyword>
<organism evidence="3 4">
    <name type="scientific">Bacillus xiapuensis</name>
    <dbReference type="NCBI Taxonomy" id="2014075"/>
    <lineage>
        <taxon>Bacteria</taxon>
        <taxon>Bacillati</taxon>
        <taxon>Bacillota</taxon>
        <taxon>Bacilli</taxon>
        <taxon>Bacillales</taxon>
        <taxon>Bacillaceae</taxon>
        <taxon>Bacillus</taxon>
    </lineage>
</organism>
<dbReference type="CDD" id="cd07557">
    <property type="entry name" value="trimeric_dUTPase"/>
    <property type="match status" value="1"/>
</dbReference>
<protein>
    <submittedName>
        <fullName evidence="3">Uncharacterized protein</fullName>
    </submittedName>
</protein>
<dbReference type="SUPFAM" id="SSF51283">
    <property type="entry name" value="dUTPase-like"/>
    <property type="match status" value="1"/>
</dbReference>
<gene>
    <name evidence="3" type="ORF">P4447_08110</name>
</gene>
<keyword evidence="2" id="KW-0546">Nucleotide metabolism</keyword>
<dbReference type="EMBL" id="JARMQG010000084">
    <property type="protein sequence ID" value="MED3562418.1"/>
    <property type="molecule type" value="Genomic_DNA"/>
</dbReference>
<name>A0ABU6N8N9_9BACI</name>
<keyword evidence="1" id="KW-0378">Hydrolase</keyword>
<comment type="caution">
    <text evidence="3">The sequence shown here is derived from an EMBL/GenBank/DDBJ whole genome shotgun (WGS) entry which is preliminary data.</text>
</comment>
<dbReference type="Proteomes" id="UP001330749">
    <property type="component" value="Unassembled WGS sequence"/>
</dbReference>
<evidence type="ECO:0000313" key="3">
    <source>
        <dbReference type="EMBL" id="MED3562418.1"/>
    </source>
</evidence>
<accession>A0ABU6N8N9</accession>
<dbReference type="InterPro" id="IPR033704">
    <property type="entry name" value="dUTPase_trimeric"/>
</dbReference>